<comment type="caution">
    <text evidence="1">The sequence shown here is derived from an EMBL/GenBank/DDBJ whole genome shotgun (WGS) entry which is preliminary data.</text>
</comment>
<accession>X1DA36</accession>
<name>X1DA36_9ZZZZ</name>
<feature type="non-terminal residue" evidence="1">
    <location>
        <position position="1"/>
    </location>
</feature>
<reference evidence="1" key="1">
    <citation type="journal article" date="2014" name="Front. Microbiol.">
        <title>High frequency of phylogenetically diverse reductive dehalogenase-homologous genes in deep subseafloor sedimentary metagenomes.</title>
        <authorList>
            <person name="Kawai M."/>
            <person name="Futagami T."/>
            <person name="Toyoda A."/>
            <person name="Takaki Y."/>
            <person name="Nishi S."/>
            <person name="Hori S."/>
            <person name="Arai W."/>
            <person name="Tsubouchi T."/>
            <person name="Morono Y."/>
            <person name="Uchiyama I."/>
            <person name="Ito T."/>
            <person name="Fujiyama A."/>
            <person name="Inagaki F."/>
            <person name="Takami H."/>
        </authorList>
    </citation>
    <scope>NUCLEOTIDE SEQUENCE</scope>
    <source>
        <strain evidence="1">Expedition CK06-06</strain>
    </source>
</reference>
<protein>
    <submittedName>
        <fullName evidence="1">Uncharacterized protein</fullName>
    </submittedName>
</protein>
<proteinExistence type="predicted"/>
<sequence length="52" mass="6265">TTVKLKDSLENSLKTHHRQYDEAINRHKDDSLRHYTAYDTDIKKINRKLILQ</sequence>
<evidence type="ECO:0000313" key="1">
    <source>
        <dbReference type="EMBL" id="GAH01929.1"/>
    </source>
</evidence>
<dbReference type="EMBL" id="BART01025524">
    <property type="protein sequence ID" value="GAH01929.1"/>
    <property type="molecule type" value="Genomic_DNA"/>
</dbReference>
<organism evidence="1">
    <name type="scientific">marine sediment metagenome</name>
    <dbReference type="NCBI Taxonomy" id="412755"/>
    <lineage>
        <taxon>unclassified sequences</taxon>
        <taxon>metagenomes</taxon>
        <taxon>ecological metagenomes</taxon>
    </lineage>
</organism>
<dbReference type="AlphaFoldDB" id="X1DA36"/>
<gene>
    <name evidence="1" type="ORF">S01H4_45788</name>
</gene>